<name>A0ABW3ZC68_9HYPH</name>
<dbReference type="EMBL" id="JBHTMX010000357">
    <property type="protein sequence ID" value="MFD1333826.1"/>
    <property type="molecule type" value="Genomic_DNA"/>
</dbReference>
<organism evidence="2 3">
    <name type="scientific">Methylopila musalis</name>
    <dbReference type="NCBI Taxonomy" id="1134781"/>
    <lineage>
        <taxon>Bacteria</taxon>
        <taxon>Pseudomonadati</taxon>
        <taxon>Pseudomonadota</taxon>
        <taxon>Alphaproteobacteria</taxon>
        <taxon>Hyphomicrobiales</taxon>
        <taxon>Methylopilaceae</taxon>
        <taxon>Methylopila</taxon>
    </lineage>
</organism>
<sequence>MSDSPHLGLGYLAPSQAQKHVTVNEALRRLDALVQCGVLDRTRTEPPAAPEEGDRHIVAAGATGLWAGQDGRLAARLDGVWVFIAPKPGWLAYVAAENALLAFVGGVWVGAAGLIAALDGLATLGVNATADATNRLAVAADAALFTHDGDDMRLKLNKAAAGDVASLLLQSGFSGRAELGLIGSDAFALKVSEDGALWRTAFEASALDGRLSFPVSPQRRQVDVFTSDAEWSPPSWAGRCRVLLIGGGGGGGSAAAGGATSNRGGGGGGGH</sequence>
<evidence type="ECO:0000256" key="1">
    <source>
        <dbReference type="SAM" id="MobiDB-lite"/>
    </source>
</evidence>
<dbReference type="Pfam" id="PF10983">
    <property type="entry name" value="DUF2793"/>
    <property type="match status" value="1"/>
</dbReference>
<gene>
    <name evidence="2" type="ORF">ACFQ4O_17615</name>
</gene>
<protein>
    <submittedName>
        <fullName evidence="2">DUF2793 domain-containing protein</fullName>
    </submittedName>
</protein>
<comment type="caution">
    <text evidence="2">The sequence shown here is derived from an EMBL/GenBank/DDBJ whole genome shotgun (WGS) entry which is preliminary data.</text>
</comment>
<dbReference type="InterPro" id="IPR021251">
    <property type="entry name" value="DUF2793"/>
</dbReference>
<reference evidence="3" key="1">
    <citation type="journal article" date="2019" name="Int. J. Syst. Evol. Microbiol.">
        <title>The Global Catalogue of Microorganisms (GCM) 10K type strain sequencing project: providing services to taxonomists for standard genome sequencing and annotation.</title>
        <authorList>
            <consortium name="The Broad Institute Genomics Platform"/>
            <consortium name="The Broad Institute Genome Sequencing Center for Infectious Disease"/>
            <person name="Wu L."/>
            <person name="Ma J."/>
        </authorList>
    </citation>
    <scope>NUCLEOTIDE SEQUENCE [LARGE SCALE GENOMIC DNA]</scope>
    <source>
        <strain evidence="3">CCUG 61696</strain>
    </source>
</reference>
<accession>A0ABW3ZC68</accession>
<dbReference type="RefSeq" id="WP_378777685.1">
    <property type="nucleotide sequence ID" value="NZ_JBHTMX010000357.1"/>
</dbReference>
<dbReference type="Proteomes" id="UP001597171">
    <property type="component" value="Unassembled WGS sequence"/>
</dbReference>
<proteinExistence type="predicted"/>
<evidence type="ECO:0000313" key="2">
    <source>
        <dbReference type="EMBL" id="MFD1333826.1"/>
    </source>
</evidence>
<keyword evidence="3" id="KW-1185">Reference proteome</keyword>
<feature type="non-terminal residue" evidence="2">
    <location>
        <position position="271"/>
    </location>
</feature>
<evidence type="ECO:0000313" key="3">
    <source>
        <dbReference type="Proteomes" id="UP001597171"/>
    </source>
</evidence>
<feature type="region of interest" description="Disordered" evidence="1">
    <location>
        <begin position="252"/>
        <end position="271"/>
    </location>
</feature>